<reference evidence="1" key="1">
    <citation type="submission" date="2020-05" db="UniProtKB">
        <authorList>
            <consortium name="EnsemblMetazoa"/>
        </authorList>
    </citation>
    <scope>IDENTIFICATION</scope>
    <source>
        <strain evidence="1">BB02</strain>
    </source>
</reference>
<gene>
    <name evidence="1" type="primary">106080265</name>
</gene>
<evidence type="ECO:0000313" key="1">
    <source>
        <dbReference type="EnsemblMetazoa" id="BGLB020012-PA"/>
    </source>
</evidence>
<dbReference type="VEuPathDB" id="VectorBase:BGLAX_046985"/>
<dbReference type="VEuPathDB" id="VectorBase:BGLB020012"/>
<organism evidence="1 2">
    <name type="scientific">Biomphalaria glabrata</name>
    <name type="common">Bloodfluke planorb</name>
    <name type="synonym">Freshwater snail</name>
    <dbReference type="NCBI Taxonomy" id="6526"/>
    <lineage>
        <taxon>Eukaryota</taxon>
        <taxon>Metazoa</taxon>
        <taxon>Spiralia</taxon>
        <taxon>Lophotrochozoa</taxon>
        <taxon>Mollusca</taxon>
        <taxon>Gastropoda</taxon>
        <taxon>Heterobranchia</taxon>
        <taxon>Euthyneura</taxon>
        <taxon>Panpulmonata</taxon>
        <taxon>Hygrophila</taxon>
        <taxon>Lymnaeoidea</taxon>
        <taxon>Planorbidae</taxon>
        <taxon>Biomphalaria</taxon>
    </lineage>
</organism>
<accession>A0A2C9KIA8</accession>
<evidence type="ECO:0000313" key="2">
    <source>
        <dbReference type="Proteomes" id="UP000076420"/>
    </source>
</evidence>
<proteinExistence type="predicted"/>
<dbReference type="Proteomes" id="UP000076420">
    <property type="component" value="Unassembled WGS sequence"/>
</dbReference>
<dbReference type="EnsemblMetazoa" id="BGLB020012-RA">
    <property type="protein sequence ID" value="BGLB020012-PA"/>
    <property type="gene ID" value="BGLB020012"/>
</dbReference>
<dbReference type="AlphaFoldDB" id="A0A2C9KIA8"/>
<name>A0A2C9KIA8_BIOGL</name>
<protein>
    <submittedName>
        <fullName evidence="1">Uncharacterized protein</fullName>
    </submittedName>
</protein>
<dbReference type="KEGG" id="bgt:106080265"/>
<sequence>MDLKSTWRTGLTQASSSCCFAACSLDVDLTGITRAFEAIKVRMSNKETSATTVMLVTDSLSNLIATIGGGRGGSPTIEEAVGAADNIFRFIGAVVSMFSQCGVRGNEAAYVLAREGGLTATNPYQSTTHQQKNQPTNQP</sequence>